<dbReference type="RefSeq" id="WP_045251100.1">
    <property type="nucleotide sequence ID" value="NZ_JYIT01000080.1"/>
</dbReference>
<keyword evidence="2" id="KW-1185">Reference proteome</keyword>
<gene>
    <name evidence="1" type="ORF">RL72_02441</name>
</gene>
<sequence>MSAEAATDAGSAQRGRTTLTAQALRRLATGLVADASGASAREVVVRWEDARGSLHAAVSLPLVQGHAPERTLAEQGAELRAALTAGMADLAGRRVDGVDLRYSGFRRVEGRRVR</sequence>
<protein>
    <submittedName>
        <fullName evidence="1">Uncharacterized protein</fullName>
    </submittedName>
</protein>
<comment type="caution">
    <text evidence="1">The sequence shown here is derived from an EMBL/GenBank/DDBJ whole genome shotgun (WGS) entry which is preliminary data.</text>
</comment>
<name>A0A0F0KLY1_9MICO</name>
<accession>A0A0F0KLY1</accession>
<proteinExistence type="predicted"/>
<dbReference type="AlphaFoldDB" id="A0A0F0KLY1"/>
<evidence type="ECO:0000313" key="2">
    <source>
        <dbReference type="Proteomes" id="UP000033448"/>
    </source>
</evidence>
<reference evidence="1 2" key="1">
    <citation type="submission" date="2015-02" db="EMBL/GenBank/DDBJ databases">
        <title>Draft genome sequences of ten Microbacterium spp. with emphasis on heavy metal contaminated environments.</title>
        <authorList>
            <person name="Corretto E."/>
        </authorList>
    </citation>
    <scope>NUCLEOTIDE SEQUENCE [LARGE SCALE GENOMIC DNA]</scope>
    <source>
        <strain evidence="1 2">DSM 23848</strain>
    </source>
</reference>
<dbReference type="OrthoDB" id="5081497at2"/>
<dbReference type="Proteomes" id="UP000033448">
    <property type="component" value="Unassembled WGS sequence"/>
</dbReference>
<dbReference type="EMBL" id="JYIT01000080">
    <property type="protein sequence ID" value="KJL21902.1"/>
    <property type="molecule type" value="Genomic_DNA"/>
</dbReference>
<organism evidence="1 2">
    <name type="scientific">Microbacterium azadirachtae</name>
    <dbReference type="NCBI Taxonomy" id="582680"/>
    <lineage>
        <taxon>Bacteria</taxon>
        <taxon>Bacillati</taxon>
        <taxon>Actinomycetota</taxon>
        <taxon>Actinomycetes</taxon>
        <taxon>Micrococcales</taxon>
        <taxon>Microbacteriaceae</taxon>
        <taxon>Microbacterium</taxon>
    </lineage>
</organism>
<dbReference type="PATRIC" id="fig|582680.7.peg.2494"/>
<evidence type="ECO:0000313" key="1">
    <source>
        <dbReference type="EMBL" id="KJL21902.1"/>
    </source>
</evidence>